<dbReference type="InterPro" id="IPR036188">
    <property type="entry name" value="FAD/NAD-bd_sf"/>
</dbReference>
<dbReference type="PRINTS" id="PR00368">
    <property type="entry name" value="FADPNR"/>
</dbReference>
<dbReference type="PRINTS" id="PR00469">
    <property type="entry name" value="PNDRDTASEII"/>
</dbReference>
<evidence type="ECO:0000313" key="5">
    <source>
        <dbReference type="Proteomes" id="UP000177025"/>
    </source>
</evidence>
<evidence type="ECO:0000313" key="4">
    <source>
        <dbReference type="EMBL" id="OGC41278.1"/>
    </source>
</evidence>
<evidence type="ECO:0000259" key="3">
    <source>
        <dbReference type="Pfam" id="PF07992"/>
    </source>
</evidence>
<dbReference type="Gene3D" id="3.50.50.60">
    <property type="entry name" value="FAD/NAD(P)-binding domain"/>
    <property type="match status" value="2"/>
</dbReference>
<proteinExistence type="predicted"/>
<keyword evidence="1" id="KW-0285">Flavoprotein</keyword>
<dbReference type="InterPro" id="IPR023753">
    <property type="entry name" value="FAD/NAD-binding_dom"/>
</dbReference>
<dbReference type="PANTHER" id="PTHR48105">
    <property type="entry name" value="THIOREDOXIN REDUCTASE 1-RELATED-RELATED"/>
    <property type="match status" value="1"/>
</dbReference>
<keyword evidence="2" id="KW-0560">Oxidoreductase</keyword>
<dbReference type="InterPro" id="IPR050097">
    <property type="entry name" value="Ferredoxin-NADP_redctase_2"/>
</dbReference>
<dbReference type="AlphaFoldDB" id="A0A1F4U8J4"/>
<reference evidence="4 5" key="1">
    <citation type="journal article" date="2016" name="Nat. Commun.">
        <title>Thousands of microbial genomes shed light on interconnected biogeochemical processes in an aquifer system.</title>
        <authorList>
            <person name="Anantharaman K."/>
            <person name="Brown C.T."/>
            <person name="Hug L.A."/>
            <person name="Sharon I."/>
            <person name="Castelle C.J."/>
            <person name="Probst A.J."/>
            <person name="Thomas B.C."/>
            <person name="Singh A."/>
            <person name="Wilkins M.J."/>
            <person name="Karaoz U."/>
            <person name="Brodie E.L."/>
            <person name="Williams K.H."/>
            <person name="Hubbard S.S."/>
            <person name="Banfield J.F."/>
        </authorList>
    </citation>
    <scope>NUCLEOTIDE SEQUENCE [LARGE SCALE GENOMIC DNA]</scope>
</reference>
<dbReference type="EMBL" id="MEUM01000114">
    <property type="protein sequence ID" value="OGC41278.1"/>
    <property type="molecule type" value="Genomic_DNA"/>
</dbReference>
<dbReference type="Pfam" id="PF07992">
    <property type="entry name" value="Pyr_redox_2"/>
    <property type="match status" value="1"/>
</dbReference>
<evidence type="ECO:0000256" key="2">
    <source>
        <dbReference type="ARBA" id="ARBA00023002"/>
    </source>
</evidence>
<gene>
    <name evidence="4" type="ORF">A2Y85_00755</name>
</gene>
<dbReference type="Proteomes" id="UP000177025">
    <property type="component" value="Unassembled WGS sequence"/>
</dbReference>
<dbReference type="SUPFAM" id="SSF51905">
    <property type="entry name" value="FAD/NAD(P)-binding domain"/>
    <property type="match status" value="1"/>
</dbReference>
<feature type="domain" description="FAD/NAD(P)-binding" evidence="3">
    <location>
        <begin position="5"/>
        <end position="290"/>
    </location>
</feature>
<accession>A0A1F4U8J4</accession>
<dbReference type="GO" id="GO:0016491">
    <property type="term" value="F:oxidoreductase activity"/>
    <property type="evidence" value="ECO:0007669"/>
    <property type="project" value="UniProtKB-KW"/>
</dbReference>
<evidence type="ECO:0000256" key="1">
    <source>
        <dbReference type="ARBA" id="ARBA00022630"/>
    </source>
</evidence>
<comment type="caution">
    <text evidence="4">The sequence shown here is derived from an EMBL/GenBank/DDBJ whole genome shotgun (WGS) entry which is preliminary data.</text>
</comment>
<name>A0A1F4U8J4_UNCW3</name>
<organism evidence="4 5">
    <name type="scientific">candidate division WOR-3 bacterium RBG_13_43_14</name>
    <dbReference type="NCBI Taxonomy" id="1802590"/>
    <lineage>
        <taxon>Bacteria</taxon>
        <taxon>Bacteria division WOR-3</taxon>
    </lineage>
</organism>
<protein>
    <recommendedName>
        <fullName evidence="3">FAD/NAD(P)-binding domain-containing protein</fullName>
    </recommendedName>
</protein>
<sequence>MGDELFIIGAGPAGLTAGIYGARAGFDVTILEKAMPGGYMGTVDYIENYPGFPEGIRGFDLAELMKKQAQRFNVKIVGTEVTALDRDGETMNIRTDSTGFQSSAVIITTGTSPKKLGVKGEDELRGRGISYCATCDGPLFKNKKVAVIGCGNSGLQEGRFLLNFVDSVVFVEILPTITAEAILQHAFDGETRAKFLLLHQLISINGGQRVESITVKDLDTGKDNNIEVNGVFIYAGLVPASGFLKGFVDLDQHGYVITDHELQTSVPGVFAAGDIRSGSRRQVITACGQGAEAALNAYHYVEKMCN</sequence>